<dbReference type="EMBL" id="MT143657">
    <property type="protein sequence ID" value="QJA99565.1"/>
    <property type="molecule type" value="Genomic_DNA"/>
</dbReference>
<organism evidence="1">
    <name type="scientific">viral metagenome</name>
    <dbReference type="NCBI Taxonomy" id="1070528"/>
    <lineage>
        <taxon>unclassified sequences</taxon>
        <taxon>metagenomes</taxon>
        <taxon>organismal metagenomes</taxon>
    </lineage>
</organism>
<protein>
    <submittedName>
        <fullName evidence="1">Uncharacterized protein</fullName>
    </submittedName>
</protein>
<proteinExistence type="predicted"/>
<dbReference type="AlphaFoldDB" id="A0A6M3M352"/>
<evidence type="ECO:0000313" key="1">
    <source>
        <dbReference type="EMBL" id="QJA99565.1"/>
    </source>
</evidence>
<accession>A0A6M3M352</accession>
<sequence>MKYTLRYRITIPQHRGLSAFMDMFRYSRDWIEEVESRKVFILRHNLVHRQRSRKFFHSQIERRWESFGAEVEVLGEVRATELDKDYRYKEGVVPIIEGQTRYDIESLRDEPV</sequence>
<gene>
    <name evidence="1" type="ORF">MM171A00966_0002</name>
</gene>
<name>A0A6M3M352_9ZZZZ</name>
<reference evidence="1" key="1">
    <citation type="submission" date="2020-03" db="EMBL/GenBank/DDBJ databases">
        <title>The deep terrestrial virosphere.</title>
        <authorList>
            <person name="Holmfeldt K."/>
            <person name="Nilsson E."/>
            <person name="Simone D."/>
            <person name="Lopez-Fernandez M."/>
            <person name="Wu X."/>
            <person name="de Brujin I."/>
            <person name="Lundin D."/>
            <person name="Andersson A."/>
            <person name="Bertilsson S."/>
            <person name="Dopson M."/>
        </authorList>
    </citation>
    <scope>NUCLEOTIDE SEQUENCE</scope>
    <source>
        <strain evidence="1">MM171A00966</strain>
    </source>
</reference>